<evidence type="ECO:0000313" key="6">
    <source>
        <dbReference type="EMBL" id="VAW14953.1"/>
    </source>
</evidence>
<dbReference type="Pfam" id="PF00005">
    <property type="entry name" value="ABC_tran"/>
    <property type="match status" value="1"/>
</dbReference>
<sequence length="299" mass="31687">MTALVIDNAVKIRGDLVTVNDVSLKVEPGQRLALLGHNGAGKTTLIGMVLGLTSLTSGTITVLGSAPGARRARRCTGFLPENVAFHGALTGAELLRHFAALKSVSRASADDLLERVGLAEAADRRVATYSKGMVQRVGLAQAMLGAPKLVLLDEPTSGLDPISRHDFYDIVEELARSGAAVLLSSHALTELETRTDRIAIMSQGRLVANDTLAGLRRGAGLPIVFEVTTKAETADKVVAKLGGMRMNGRLVRLTCQPEGKIELLGRITSLGGVIRDVDVSSASLEDLYRHYSEETAGVR</sequence>
<dbReference type="SMART" id="SM00382">
    <property type="entry name" value="AAA"/>
    <property type="match status" value="1"/>
</dbReference>
<dbReference type="PROSITE" id="PS50893">
    <property type="entry name" value="ABC_TRANSPORTER_2"/>
    <property type="match status" value="1"/>
</dbReference>
<feature type="domain" description="ABC transporter" evidence="5">
    <location>
        <begin position="4"/>
        <end position="228"/>
    </location>
</feature>
<evidence type="ECO:0000256" key="1">
    <source>
        <dbReference type="ARBA" id="ARBA00005417"/>
    </source>
</evidence>
<reference evidence="6" key="1">
    <citation type="submission" date="2018-06" db="EMBL/GenBank/DDBJ databases">
        <authorList>
            <person name="Zhirakovskaya E."/>
        </authorList>
    </citation>
    <scope>NUCLEOTIDE SEQUENCE</scope>
</reference>
<dbReference type="AlphaFoldDB" id="A0A3B0TFQ7"/>
<organism evidence="6">
    <name type="scientific">hydrothermal vent metagenome</name>
    <dbReference type="NCBI Taxonomy" id="652676"/>
    <lineage>
        <taxon>unclassified sequences</taxon>
        <taxon>metagenomes</taxon>
        <taxon>ecological metagenomes</taxon>
    </lineage>
</organism>
<evidence type="ECO:0000259" key="5">
    <source>
        <dbReference type="PROSITE" id="PS50893"/>
    </source>
</evidence>
<dbReference type="SUPFAM" id="SSF52540">
    <property type="entry name" value="P-loop containing nucleoside triphosphate hydrolases"/>
    <property type="match status" value="1"/>
</dbReference>
<evidence type="ECO:0000256" key="2">
    <source>
        <dbReference type="ARBA" id="ARBA00022448"/>
    </source>
</evidence>
<dbReference type="CDD" id="cd03230">
    <property type="entry name" value="ABC_DR_subfamily_A"/>
    <property type="match status" value="1"/>
</dbReference>
<protein>
    <submittedName>
        <fullName evidence="6">Efflux ABC transporter, ATP-binding protein</fullName>
    </submittedName>
</protein>
<dbReference type="PANTHER" id="PTHR43335">
    <property type="entry name" value="ABC TRANSPORTER, ATP-BINDING PROTEIN"/>
    <property type="match status" value="1"/>
</dbReference>
<name>A0A3B0TFQ7_9ZZZZ</name>
<keyword evidence="2" id="KW-0813">Transport</keyword>
<proteinExistence type="inferred from homology"/>
<dbReference type="Gene3D" id="3.40.50.300">
    <property type="entry name" value="P-loop containing nucleotide triphosphate hydrolases"/>
    <property type="match status" value="1"/>
</dbReference>
<dbReference type="InterPro" id="IPR027417">
    <property type="entry name" value="P-loop_NTPase"/>
</dbReference>
<dbReference type="InterPro" id="IPR003593">
    <property type="entry name" value="AAA+_ATPase"/>
</dbReference>
<evidence type="ECO:0000256" key="3">
    <source>
        <dbReference type="ARBA" id="ARBA00022741"/>
    </source>
</evidence>
<comment type="similarity">
    <text evidence="1">Belongs to the ABC transporter superfamily.</text>
</comment>
<dbReference type="EMBL" id="UOEM01000082">
    <property type="protein sequence ID" value="VAW14953.1"/>
    <property type="molecule type" value="Genomic_DNA"/>
</dbReference>
<dbReference type="InterPro" id="IPR003439">
    <property type="entry name" value="ABC_transporter-like_ATP-bd"/>
</dbReference>
<keyword evidence="4 6" id="KW-0067">ATP-binding</keyword>
<dbReference type="GO" id="GO:0016887">
    <property type="term" value="F:ATP hydrolysis activity"/>
    <property type="evidence" value="ECO:0007669"/>
    <property type="project" value="InterPro"/>
</dbReference>
<evidence type="ECO:0000256" key="4">
    <source>
        <dbReference type="ARBA" id="ARBA00022840"/>
    </source>
</evidence>
<accession>A0A3B0TFQ7</accession>
<gene>
    <name evidence="6" type="ORF">MNBD_ALPHA09-788</name>
</gene>
<dbReference type="GO" id="GO:0005524">
    <property type="term" value="F:ATP binding"/>
    <property type="evidence" value="ECO:0007669"/>
    <property type="project" value="UniProtKB-KW"/>
</dbReference>
<keyword evidence="3" id="KW-0547">Nucleotide-binding</keyword>